<accession>A0A6S7H0F6</accession>
<dbReference type="OrthoDB" id="6003429at2759"/>
<dbReference type="AlphaFoldDB" id="A0A6S7H0F6"/>
<keyword evidence="1" id="KW-0175">Coiled coil</keyword>
<evidence type="ECO:0000313" key="3">
    <source>
        <dbReference type="EMBL" id="CAB3990947.1"/>
    </source>
</evidence>
<feature type="compositionally biased region" description="Basic residues" evidence="2">
    <location>
        <begin position="470"/>
        <end position="486"/>
    </location>
</feature>
<feature type="coiled-coil region" evidence="1">
    <location>
        <begin position="245"/>
        <end position="311"/>
    </location>
</feature>
<proteinExistence type="predicted"/>
<dbReference type="EMBL" id="CACRXK020001758">
    <property type="protein sequence ID" value="CAB3990947.1"/>
    <property type="molecule type" value="Genomic_DNA"/>
</dbReference>
<keyword evidence="4" id="KW-1185">Reference proteome</keyword>
<sequence>MKTDTSDNEETMAGGRTNLSSVNCYKNNLNEWKFEQIYNHKDCSNLTYDRKRIKWSGSFDMLQSFVECGLKLHGNWSSPGGNAKKFTCLNSDLTITWYARKQNTLVLHGDASLALANTLITVCGAPTTSNEFTAKPNAVEDGELSDNICMPTISSVIEQRHNNNTNAVTADSIVDMTTEIPNQSFKSDVHSEKFKVRSNSFPCNVVHDFEHGCQCRLLAADLEEVKLDMVIMQRNMESRIFAIEKSRESEEINQLQKELSNEREKCKNLEADISILIRGRNKEVNELNNTIVSLENRLKSSEAMNESLRQSIMQMKNHAIIDETSITSIVHSIDNPLGSSSFSGVFNSDDQPDDLPLCIKNFTTIDEASITPEAHCIDNTLGSQSDDFLSGFENFTVADGVNIAIDRTDSSLNTSSSFKKQLKKYREKQSLAFPNRSHNWMKPVPTNPQTTELNTFNTNKRNQHLSRNTVRSRKNFKSKQTKPKRNFRKKLSLDRPPDWENYLDLVSKITRT</sequence>
<evidence type="ECO:0000313" key="4">
    <source>
        <dbReference type="Proteomes" id="UP001152795"/>
    </source>
</evidence>
<feature type="region of interest" description="Disordered" evidence="2">
    <location>
        <begin position="463"/>
        <end position="486"/>
    </location>
</feature>
<evidence type="ECO:0000256" key="1">
    <source>
        <dbReference type="SAM" id="Coils"/>
    </source>
</evidence>
<dbReference type="Proteomes" id="UP001152795">
    <property type="component" value="Unassembled WGS sequence"/>
</dbReference>
<evidence type="ECO:0000256" key="2">
    <source>
        <dbReference type="SAM" id="MobiDB-lite"/>
    </source>
</evidence>
<protein>
    <submittedName>
        <fullName evidence="3">Uncharacterized protein</fullName>
    </submittedName>
</protein>
<gene>
    <name evidence="3" type="ORF">PACLA_8A017275</name>
</gene>
<organism evidence="3 4">
    <name type="scientific">Paramuricea clavata</name>
    <name type="common">Red gorgonian</name>
    <name type="synonym">Violescent sea-whip</name>
    <dbReference type="NCBI Taxonomy" id="317549"/>
    <lineage>
        <taxon>Eukaryota</taxon>
        <taxon>Metazoa</taxon>
        <taxon>Cnidaria</taxon>
        <taxon>Anthozoa</taxon>
        <taxon>Octocorallia</taxon>
        <taxon>Malacalcyonacea</taxon>
        <taxon>Plexauridae</taxon>
        <taxon>Paramuricea</taxon>
    </lineage>
</organism>
<reference evidence="3" key="1">
    <citation type="submission" date="2020-04" db="EMBL/GenBank/DDBJ databases">
        <authorList>
            <person name="Alioto T."/>
            <person name="Alioto T."/>
            <person name="Gomez Garrido J."/>
        </authorList>
    </citation>
    <scope>NUCLEOTIDE SEQUENCE</scope>
    <source>
        <strain evidence="3">A484AB</strain>
    </source>
</reference>
<comment type="caution">
    <text evidence="3">The sequence shown here is derived from an EMBL/GenBank/DDBJ whole genome shotgun (WGS) entry which is preliminary data.</text>
</comment>
<name>A0A6S7H0F6_PARCT</name>